<keyword evidence="3" id="KW-1185">Reference proteome</keyword>
<feature type="signal peptide" evidence="1">
    <location>
        <begin position="1"/>
        <end position="29"/>
    </location>
</feature>
<protein>
    <submittedName>
        <fullName evidence="2">Uncharacterized protein</fullName>
    </submittedName>
</protein>
<evidence type="ECO:0000256" key="1">
    <source>
        <dbReference type="SAM" id="SignalP"/>
    </source>
</evidence>
<dbReference type="EMBL" id="JAUJWU010000001">
    <property type="protein sequence ID" value="MDN7244636.1"/>
    <property type="molecule type" value="Genomic_DNA"/>
</dbReference>
<reference evidence="2 3" key="1">
    <citation type="submission" date="2023-07" db="EMBL/GenBank/DDBJ databases">
        <title>Novel species in genus Planococcus.</title>
        <authorList>
            <person name="Ning S."/>
        </authorList>
    </citation>
    <scope>NUCLEOTIDE SEQUENCE [LARGE SCALE GENOMIC DNA]</scope>
    <source>
        <strain evidence="2 3">N017</strain>
    </source>
</reference>
<gene>
    <name evidence="2" type="ORF">QWY13_03940</name>
</gene>
<organism evidence="2 3">
    <name type="scientific">Planococcus shenhongbingii</name>
    <dbReference type="NCBI Taxonomy" id="3058398"/>
    <lineage>
        <taxon>Bacteria</taxon>
        <taxon>Bacillati</taxon>
        <taxon>Bacillota</taxon>
        <taxon>Bacilli</taxon>
        <taxon>Bacillales</taxon>
        <taxon>Caryophanaceae</taxon>
        <taxon>Planococcus</taxon>
    </lineage>
</organism>
<sequence length="160" mass="17773">MMKGSRLTRLVYAIFLAIAFGLISQPVSADFEGNPWPGHTVSAISCESTPGNYGYGSVHAFPPSFVRSWGNENELIIWAPTVYRLVGNKWVKWSDEMIPAYALATPNGISGGWFNLQTREALTVSSIGVPFGKYTIQNSIYWDSAYLFHDEWAPNSCEVL</sequence>
<accession>A0ABT8N9S3</accession>
<comment type="caution">
    <text evidence="2">The sequence shown here is derived from an EMBL/GenBank/DDBJ whole genome shotgun (WGS) entry which is preliminary data.</text>
</comment>
<evidence type="ECO:0000313" key="2">
    <source>
        <dbReference type="EMBL" id="MDN7244636.1"/>
    </source>
</evidence>
<feature type="chain" id="PRO_5046077140" evidence="1">
    <location>
        <begin position="30"/>
        <end position="160"/>
    </location>
</feature>
<dbReference type="RefSeq" id="WP_301855092.1">
    <property type="nucleotide sequence ID" value="NZ_JAUJWU010000001.1"/>
</dbReference>
<proteinExistence type="predicted"/>
<name>A0ABT8N9S3_9BACL</name>
<evidence type="ECO:0000313" key="3">
    <source>
        <dbReference type="Proteomes" id="UP001172142"/>
    </source>
</evidence>
<dbReference type="Proteomes" id="UP001172142">
    <property type="component" value="Unassembled WGS sequence"/>
</dbReference>
<keyword evidence="1" id="KW-0732">Signal</keyword>